<dbReference type="Proteomes" id="UP000183832">
    <property type="component" value="Unassembled WGS sequence"/>
</dbReference>
<reference evidence="1 2" key="1">
    <citation type="submission" date="2015-04" db="EMBL/GenBank/DDBJ databases">
        <authorList>
            <person name="Syromyatnikov M.Y."/>
            <person name="Popov V.N."/>
        </authorList>
    </citation>
    <scope>NUCLEOTIDE SEQUENCE [LARGE SCALE GENOMIC DNA]</scope>
</reference>
<keyword evidence="2" id="KW-1185">Reference proteome</keyword>
<organism evidence="1 2">
    <name type="scientific">Clunio marinus</name>
    <dbReference type="NCBI Taxonomy" id="568069"/>
    <lineage>
        <taxon>Eukaryota</taxon>
        <taxon>Metazoa</taxon>
        <taxon>Ecdysozoa</taxon>
        <taxon>Arthropoda</taxon>
        <taxon>Hexapoda</taxon>
        <taxon>Insecta</taxon>
        <taxon>Pterygota</taxon>
        <taxon>Neoptera</taxon>
        <taxon>Endopterygota</taxon>
        <taxon>Diptera</taxon>
        <taxon>Nematocera</taxon>
        <taxon>Chironomoidea</taxon>
        <taxon>Chironomidae</taxon>
        <taxon>Clunio</taxon>
    </lineage>
</organism>
<name>A0A1J1J8L1_9DIPT</name>
<evidence type="ECO:0000313" key="2">
    <source>
        <dbReference type="Proteomes" id="UP000183832"/>
    </source>
</evidence>
<accession>A0A1J1J8L1</accession>
<proteinExistence type="predicted"/>
<gene>
    <name evidence="1" type="ORF">CLUMA_CG021620</name>
</gene>
<dbReference type="EMBL" id="CVRI01000075">
    <property type="protein sequence ID" value="CRL08727.1"/>
    <property type="molecule type" value="Genomic_DNA"/>
</dbReference>
<sequence length="79" mass="9018">MLLMNKSGSKPRNLMSLSKKRVKAICLNSNCFFNNPTEMKVSEELCSRLSIIWIKCSVKNQIDQHPYDVTKNKPQSTGN</sequence>
<protein>
    <submittedName>
        <fullName evidence="1">CLUMA_CG021620, isoform A</fullName>
    </submittedName>
</protein>
<evidence type="ECO:0000313" key="1">
    <source>
        <dbReference type="EMBL" id="CRL08727.1"/>
    </source>
</evidence>
<dbReference type="AlphaFoldDB" id="A0A1J1J8L1"/>